<dbReference type="Proteomes" id="UP001148313">
    <property type="component" value="Unassembled WGS sequence"/>
</dbReference>
<sequence>MKTPDHILERFPKLSDAEMKARLEHPGKPARVIIDTDAANEIDDQFAIAWALLSPERLHLEGVTAVPFSFQHHRDAIIESVNHLREGRSADDDKVGSLRGWAERVIAAGRKAEDIKFVAPDEGAELSYEEILRVYEECRISPDGKVFRGSPGYLTSLEEPIASPSADFIIERARANPGELLYICAMGAVTNIASAFLMAPDIIRNVVVIWTSAYPSHSPHCNAPSLNLVQDTLASSLIFDCGVPHIYLPGYFVGAQLKMSLPEMERFVHGKSAIASYLHHLYTHNPLHEMFAITDPEERSWVLWDLIDIAWLFDPEWVPTMLVRSPVLDDDLYWQHPEGRHLMREAYDVNRDAIMMDLYRKLEAAPD</sequence>
<dbReference type="InterPro" id="IPR001910">
    <property type="entry name" value="Inosine/uridine_hydrolase_dom"/>
</dbReference>
<dbReference type="GO" id="GO:0016787">
    <property type="term" value="F:hydrolase activity"/>
    <property type="evidence" value="ECO:0007669"/>
    <property type="project" value="UniProtKB-KW"/>
</dbReference>
<protein>
    <submittedName>
        <fullName evidence="4">Nucleoside hydrolase</fullName>
    </submittedName>
</protein>
<keyword evidence="2" id="KW-0326">Glycosidase</keyword>
<reference evidence="4" key="1">
    <citation type="submission" date="2022-11" db="EMBL/GenBank/DDBJ databases">
        <title>Hoeflea poritis sp. nov., isolated from scleractinian coral Porites lutea.</title>
        <authorList>
            <person name="Zhang G."/>
            <person name="Wei Q."/>
            <person name="Cai L."/>
        </authorList>
    </citation>
    <scope>NUCLEOTIDE SEQUENCE</scope>
    <source>
        <strain evidence="4">E7-10</strain>
    </source>
</reference>
<proteinExistence type="predicted"/>
<dbReference type="PANTHER" id="PTHR12304:SF4">
    <property type="entry name" value="URIDINE NUCLEOSIDASE"/>
    <property type="match status" value="1"/>
</dbReference>
<evidence type="ECO:0000259" key="3">
    <source>
        <dbReference type="Pfam" id="PF01156"/>
    </source>
</evidence>
<dbReference type="RefSeq" id="WP_271089464.1">
    <property type="nucleotide sequence ID" value="NZ_JAPJZH010000005.1"/>
</dbReference>
<keyword evidence="5" id="KW-1185">Reference proteome</keyword>
<evidence type="ECO:0000256" key="2">
    <source>
        <dbReference type="ARBA" id="ARBA00023295"/>
    </source>
</evidence>
<dbReference type="EMBL" id="JAPJZH010000005">
    <property type="protein sequence ID" value="MDA4845783.1"/>
    <property type="molecule type" value="Genomic_DNA"/>
</dbReference>
<accession>A0ABT4VP24</accession>
<dbReference type="Gene3D" id="3.90.245.10">
    <property type="entry name" value="Ribonucleoside hydrolase-like"/>
    <property type="match status" value="1"/>
</dbReference>
<dbReference type="InterPro" id="IPR036452">
    <property type="entry name" value="Ribo_hydro-like"/>
</dbReference>
<evidence type="ECO:0000313" key="5">
    <source>
        <dbReference type="Proteomes" id="UP001148313"/>
    </source>
</evidence>
<dbReference type="SUPFAM" id="SSF53590">
    <property type="entry name" value="Nucleoside hydrolase"/>
    <property type="match status" value="1"/>
</dbReference>
<dbReference type="PANTHER" id="PTHR12304">
    <property type="entry name" value="INOSINE-URIDINE PREFERRING NUCLEOSIDE HYDROLASE"/>
    <property type="match status" value="1"/>
</dbReference>
<keyword evidence="1 4" id="KW-0378">Hydrolase</keyword>
<dbReference type="InterPro" id="IPR023186">
    <property type="entry name" value="IUNH"/>
</dbReference>
<organism evidence="4 5">
    <name type="scientific">Hoeflea poritis</name>
    <dbReference type="NCBI Taxonomy" id="2993659"/>
    <lineage>
        <taxon>Bacteria</taxon>
        <taxon>Pseudomonadati</taxon>
        <taxon>Pseudomonadota</taxon>
        <taxon>Alphaproteobacteria</taxon>
        <taxon>Hyphomicrobiales</taxon>
        <taxon>Rhizobiaceae</taxon>
        <taxon>Hoeflea</taxon>
    </lineage>
</organism>
<evidence type="ECO:0000313" key="4">
    <source>
        <dbReference type="EMBL" id="MDA4845783.1"/>
    </source>
</evidence>
<evidence type="ECO:0000256" key="1">
    <source>
        <dbReference type="ARBA" id="ARBA00022801"/>
    </source>
</evidence>
<dbReference type="Pfam" id="PF01156">
    <property type="entry name" value="IU_nuc_hydro"/>
    <property type="match status" value="1"/>
</dbReference>
<comment type="caution">
    <text evidence="4">The sequence shown here is derived from an EMBL/GenBank/DDBJ whole genome shotgun (WGS) entry which is preliminary data.</text>
</comment>
<feature type="domain" description="Inosine/uridine-preferring nucleoside hydrolase" evidence="3">
    <location>
        <begin position="32"/>
        <end position="320"/>
    </location>
</feature>
<name>A0ABT4VP24_9HYPH</name>
<gene>
    <name evidence="4" type="ORF">OOZ53_10510</name>
</gene>